<dbReference type="Proteomes" id="UP001642484">
    <property type="component" value="Unassembled WGS sequence"/>
</dbReference>
<dbReference type="PROSITE" id="PS50082">
    <property type="entry name" value="WD_REPEATS_2"/>
    <property type="match status" value="9"/>
</dbReference>
<evidence type="ECO:0000256" key="2">
    <source>
        <dbReference type="ARBA" id="ARBA00022737"/>
    </source>
</evidence>
<dbReference type="InterPro" id="IPR019775">
    <property type="entry name" value="WD40_repeat_CS"/>
</dbReference>
<dbReference type="InterPro" id="IPR036322">
    <property type="entry name" value="WD40_repeat_dom_sf"/>
</dbReference>
<dbReference type="SUPFAM" id="SSF50978">
    <property type="entry name" value="WD40 repeat-like"/>
    <property type="match status" value="3"/>
</dbReference>
<proteinExistence type="predicted"/>
<organism evidence="4 5">
    <name type="scientific">Durusdinium trenchii</name>
    <dbReference type="NCBI Taxonomy" id="1381693"/>
    <lineage>
        <taxon>Eukaryota</taxon>
        <taxon>Sar</taxon>
        <taxon>Alveolata</taxon>
        <taxon>Dinophyceae</taxon>
        <taxon>Suessiales</taxon>
        <taxon>Symbiodiniaceae</taxon>
        <taxon>Durusdinium</taxon>
    </lineage>
</organism>
<feature type="repeat" description="WD" evidence="3">
    <location>
        <begin position="376"/>
        <end position="417"/>
    </location>
</feature>
<protein>
    <submittedName>
        <fullName evidence="4">Uncharacterized protein</fullName>
    </submittedName>
</protein>
<dbReference type="PRINTS" id="PR00320">
    <property type="entry name" value="GPROTEINBRPT"/>
</dbReference>
<evidence type="ECO:0000313" key="4">
    <source>
        <dbReference type="EMBL" id="CAK8989964.1"/>
    </source>
</evidence>
<dbReference type="Gene3D" id="2.130.10.10">
    <property type="entry name" value="YVTN repeat-like/Quinoprotein amine dehydrogenase"/>
    <property type="match status" value="5"/>
</dbReference>
<feature type="repeat" description="WD" evidence="3">
    <location>
        <begin position="460"/>
        <end position="501"/>
    </location>
</feature>
<accession>A0ABP0HKU1</accession>
<comment type="caution">
    <text evidence="4">The sequence shown here is derived from an EMBL/GenBank/DDBJ whole genome shotgun (WGS) entry which is preliminary data.</text>
</comment>
<evidence type="ECO:0000313" key="5">
    <source>
        <dbReference type="Proteomes" id="UP001642484"/>
    </source>
</evidence>
<feature type="repeat" description="WD" evidence="3">
    <location>
        <begin position="892"/>
        <end position="933"/>
    </location>
</feature>
<dbReference type="PANTHER" id="PTHR19848">
    <property type="entry name" value="WD40 REPEAT PROTEIN"/>
    <property type="match status" value="1"/>
</dbReference>
<dbReference type="PANTHER" id="PTHR19848:SF8">
    <property type="entry name" value="F-BOX AND WD REPEAT DOMAIN CONTAINING 7"/>
    <property type="match status" value="1"/>
</dbReference>
<evidence type="ECO:0000256" key="1">
    <source>
        <dbReference type="ARBA" id="ARBA00022574"/>
    </source>
</evidence>
<evidence type="ECO:0000256" key="3">
    <source>
        <dbReference type="PROSITE-ProRule" id="PRU00221"/>
    </source>
</evidence>
<keyword evidence="5" id="KW-1185">Reference proteome</keyword>
<feature type="repeat" description="WD" evidence="3">
    <location>
        <begin position="353"/>
        <end position="375"/>
    </location>
</feature>
<dbReference type="InterPro" id="IPR001680">
    <property type="entry name" value="WD40_rpt"/>
</dbReference>
<dbReference type="InterPro" id="IPR015943">
    <property type="entry name" value="WD40/YVTN_repeat-like_dom_sf"/>
</dbReference>
<name>A0ABP0HKU1_9DINO</name>
<keyword evidence="2" id="KW-0677">Repeat</keyword>
<reference evidence="4 5" key="1">
    <citation type="submission" date="2024-02" db="EMBL/GenBank/DDBJ databases">
        <authorList>
            <person name="Chen Y."/>
            <person name="Shah S."/>
            <person name="Dougan E. K."/>
            <person name="Thang M."/>
            <person name="Chan C."/>
        </authorList>
    </citation>
    <scope>NUCLEOTIDE SEQUENCE [LARGE SCALE GENOMIC DNA]</scope>
</reference>
<keyword evidence="1 3" id="KW-0853">WD repeat</keyword>
<feature type="repeat" description="WD" evidence="3">
    <location>
        <begin position="590"/>
        <end position="631"/>
    </location>
</feature>
<feature type="repeat" description="WD" evidence="3">
    <location>
        <begin position="545"/>
        <end position="586"/>
    </location>
</feature>
<dbReference type="PROSITE" id="PS50294">
    <property type="entry name" value="WD_REPEATS_REGION"/>
    <property type="match status" value="7"/>
</dbReference>
<dbReference type="SMART" id="SM00320">
    <property type="entry name" value="WD40"/>
    <property type="match status" value="16"/>
</dbReference>
<sequence length="1016" mass="111543">MSIELEHAIGCNVEFKRICHIHPNGKDYLKAVGGVVIIGDLKDPHAQVFCQGHDDFVTCLAVSHNGQMFATGQQGDNADVILWSFEGKTQLSCFQEQDHGIDALAFSHDDRFLISCGDIVDQRVFVYDTNSCLIVAWAALTPKPTLCVLGGGMVRDIKRRDTHEYQYAACGGKNICMWHLDPVRGELQPHQVGNAFKQVREYICLAFTQDAEYLLAGTTTGDVAVVLMKNRVVQTFIAVCGGGVVNLVCTLVESGSRFVAAGGDGTVTVLAGPNALELHEVGTARLSTVPTRVYRRDIQQEIFRLTGAPAYRQRLLFESDVLDPRRRLQDLGFTKERLRELRLTLIVQDILWLATTSVDGGVKIWDANTGEQIQSLGGHQSGVRHACFSSDGCTLLTAARDCTAKIWNTLTGEPVEIFKGHTNAVYTAVFSEDGYLVLTASYDGTARLWYVLTGECIKTFSGHNDGVVSAIFAHDGLSILTASVDRSAKIWDLQTAECVQTLTRPRGEVIVSVFSTPVQNWALSTLQEGTAKLWNIKTQQCVHTLKGHHTYITSATLSPDANWLLTASWDRSVKLWSLTQKKNRKCAKTFQGHGNGVVSAEFSSDMSHIVTAASDGATKIWNVQSGECVRTLKGHGAERQIRLDGPLSSLSLAPDQSEVLAVSTLGSASMIRSKDLSVKPHSQVSPGALYDVAHLANISDHFLTCSGDSLVTLWDANDYTAKLRCSVGTRAYPLAACGTEDIFVAGATDGRLLCWDCSMGQKLWHIDNAHKGGATSVKLASNVRFVVSGGAEGEIRVWELKTREMVSTLKEHNARVNDVKLFPNDQYAISVSRDRCLLTWDLRAEKRLTSHRERHGGINCLTVASNQTTVTTAGQEKTLTTWDLRMADPVRIIDLDEEVLSVSSSHDDAFLATGGTGQVVKVWDIRNDQVAFSSLGAGHSRSIQWAPETDLRLDIDSTILILRHRKMGTTLRAQRTSKLLDLLGTCLGHSERELQEDQLQPRCEADRLCRQMSLPF</sequence>
<dbReference type="Pfam" id="PF00400">
    <property type="entry name" value="WD40"/>
    <property type="match status" value="10"/>
</dbReference>
<dbReference type="InterPro" id="IPR020472">
    <property type="entry name" value="WD40_PAC1"/>
</dbReference>
<dbReference type="PROSITE" id="PS00678">
    <property type="entry name" value="WD_REPEATS_1"/>
    <property type="match status" value="3"/>
</dbReference>
<dbReference type="CDD" id="cd00200">
    <property type="entry name" value="WD40"/>
    <property type="match status" value="1"/>
</dbReference>
<gene>
    <name evidence="4" type="ORF">CCMP2556_LOCUS1854</name>
</gene>
<dbReference type="EMBL" id="CAXAMN010000669">
    <property type="protein sequence ID" value="CAK8989964.1"/>
    <property type="molecule type" value="Genomic_DNA"/>
</dbReference>
<feature type="repeat" description="WD" evidence="3">
    <location>
        <begin position="809"/>
        <end position="850"/>
    </location>
</feature>
<feature type="repeat" description="WD" evidence="3">
    <location>
        <begin position="418"/>
        <end position="459"/>
    </location>
</feature>
<feature type="repeat" description="WD" evidence="3">
    <location>
        <begin position="767"/>
        <end position="808"/>
    </location>
</feature>